<dbReference type="NCBIfam" id="NF003918">
    <property type="entry name" value="PRK05443.1-2"/>
    <property type="match status" value="1"/>
</dbReference>
<keyword evidence="4 8" id="KW-0547">Nucleotide-binding</keyword>
<dbReference type="PANTHER" id="PTHR30218">
    <property type="entry name" value="POLYPHOSPHATE KINASE"/>
    <property type="match status" value="1"/>
</dbReference>
<feature type="binding site" evidence="8">
    <location>
        <position position="606"/>
    </location>
    <ligand>
        <name>ATP</name>
        <dbReference type="ChEBI" id="CHEBI:30616"/>
    </ligand>
</feature>
<dbReference type="Proteomes" id="UP000281738">
    <property type="component" value="Unassembled WGS sequence"/>
</dbReference>
<feature type="binding site" evidence="8">
    <location>
        <position position="447"/>
    </location>
    <ligand>
        <name>Mg(2+)</name>
        <dbReference type="ChEBI" id="CHEBI:18420"/>
    </ligand>
</feature>
<feature type="region of interest" description="Disordered" evidence="10">
    <location>
        <begin position="1"/>
        <end position="45"/>
    </location>
</feature>
<dbReference type="CDD" id="cd09168">
    <property type="entry name" value="PLDc_PaPPK1_C2_like"/>
    <property type="match status" value="1"/>
</dbReference>
<evidence type="ECO:0000256" key="5">
    <source>
        <dbReference type="ARBA" id="ARBA00022777"/>
    </source>
</evidence>
<dbReference type="InterPro" id="IPR025198">
    <property type="entry name" value="PPK_N_dom"/>
</dbReference>
<keyword evidence="7 8" id="KW-0460">Magnesium</keyword>
<dbReference type="EC" id="2.7.4.1" evidence="8 9"/>
<evidence type="ECO:0000256" key="6">
    <source>
        <dbReference type="ARBA" id="ARBA00022840"/>
    </source>
</evidence>
<dbReference type="Pfam" id="PF13090">
    <property type="entry name" value="PP_kinase_C"/>
    <property type="match status" value="1"/>
</dbReference>
<dbReference type="SUPFAM" id="SSF140356">
    <property type="entry name" value="PPK N-terminal domain-like"/>
    <property type="match status" value="1"/>
</dbReference>
<dbReference type="GO" id="GO:0008976">
    <property type="term" value="F:polyphosphate kinase activity"/>
    <property type="evidence" value="ECO:0007669"/>
    <property type="project" value="UniProtKB-UniRule"/>
</dbReference>
<evidence type="ECO:0000256" key="9">
    <source>
        <dbReference type="RuleBase" id="RU003800"/>
    </source>
</evidence>
<dbReference type="NCBIfam" id="NF003922">
    <property type="entry name" value="PRK05443.2-3"/>
    <property type="match status" value="1"/>
</dbReference>
<gene>
    <name evidence="8" type="primary">ppk</name>
    <name evidence="12" type="ORF">EDD33_3457</name>
</gene>
<evidence type="ECO:0000259" key="11">
    <source>
        <dbReference type="PROSITE" id="PS50035"/>
    </source>
</evidence>
<keyword evidence="5 8" id="KW-0418">Kinase</keyword>
<dbReference type="NCBIfam" id="TIGR03705">
    <property type="entry name" value="poly_P_kin"/>
    <property type="match status" value="1"/>
</dbReference>
<dbReference type="NCBIfam" id="NF003921">
    <property type="entry name" value="PRK05443.2-2"/>
    <property type="match status" value="1"/>
</dbReference>
<evidence type="ECO:0000256" key="7">
    <source>
        <dbReference type="ARBA" id="ARBA00022842"/>
    </source>
</evidence>
<feature type="binding site" evidence="8">
    <location>
        <position position="90"/>
    </location>
    <ligand>
        <name>ATP</name>
        <dbReference type="ChEBI" id="CHEBI:30616"/>
    </ligand>
</feature>
<evidence type="ECO:0000256" key="8">
    <source>
        <dbReference type="HAMAP-Rule" id="MF_00347"/>
    </source>
</evidence>
<comment type="function">
    <text evidence="8 9">Catalyzes the reversible transfer of the terminal phosphate of ATP to form a long-chain polyphosphate (polyP).</text>
</comment>
<dbReference type="Pfam" id="PF17941">
    <property type="entry name" value="PP_kinase_C_1"/>
    <property type="match status" value="1"/>
</dbReference>
<name>A0A3N2CYK7_9ACTN</name>
<comment type="cofactor">
    <cofactor evidence="8">
        <name>Mg(2+)</name>
        <dbReference type="ChEBI" id="CHEBI:18420"/>
    </cofactor>
</comment>
<dbReference type="Pfam" id="PF02503">
    <property type="entry name" value="PP_kinase"/>
    <property type="match status" value="1"/>
</dbReference>
<keyword evidence="6 8" id="KW-0067">ATP-binding</keyword>
<dbReference type="FunFam" id="3.30.870.10:FF:000001">
    <property type="entry name" value="Polyphosphate kinase"/>
    <property type="match status" value="1"/>
</dbReference>
<evidence type="ECO:0000313" key="13">
    <source>
        <dbReference type="Proteomes" id="UP000281738"/>
    </source>
</evidence>
<feature type="binding site" evidence="8">
    <location>
        <position position="510"/>
    </location>
    <ligand>
        <name>ATP</name>
        <dbReference type="ChEBI" id="CHEBI:30616"/>
    </ligand>
</feature>
<dbReference type="InterPro" id="IPR036832">
    <property type="entry name" value="PPK_N_dom_sf"/>
</dbReference>
<dbReference type="Gene3D" id="3.30.1840.10">
    <property type="entry name" value="Polyphosphate kinase middle domain"/>
    <property type="match status" value="1"/>
</dbReference>
<keyword evidence="2 8" id="KW-0808">Transferase</keyword>
<dbReference type="InterPro" id="IPR024953">
    <property type="entry name" value="PP_kinase_middle"/>
</dbReference>
<feature type="active site" description="Phosphohistidine intermediate" evidence="8">
    <location>
        <position position="477"/>
    </location>
</feature>
<dbReference type="InterPro" id="IPR001736">
    <property type="entry name" value="PLipase_D/transphosphatidylase"/>
</dbReference>
<keyword evidence="1 8" id="KW-0597">Phosphoprotein</keyword>
<evidence type="ECO:0000256" key="1">
    <source>
        <dbReference type="ARBA" id="ARBA00022553"/>
    </source>
</evidence>
<dbReference type="GO" id="GO:0046872">
    <property type="term" value="F:metal ion binding"/>
    <property type="evidence" value="ECO:0007669"/>
    <property type="project" value="UniProtKB-KW"/>
</dbReference>
<comment type="similarity">
    <text evidence="8 9">Belongs to the polyphosphate kinase 1 (PPK1) family.</text>
</comment>
<feature type="domain" description="PLD phosphodiesterase" evidence="11">
    <location>
        <begin position="629"/>
        <end position="659"/>
    </location>
</feature>
<feature type="binding site" evidence="8">
    <location>
        <position position="634"/>
    </location>
    <ligand>
        <name>ATP</name>
        <dbReference type="ChEBI" id="CHEBI:30616"/>
    </ligand>
</feature>
<dbReference type="HAMAP" id="MF_00347">
    <property type="entry name" value="Polyphosphate_kinase"/>
    <property type="match status" value="1"/>
</dbReference>
<dbReference type="SUPFAM" id="SSF56024">
    <property type="entry name" value="Phospholipase D/nuclease"/>
    <property type="match status" value="2"/>
</dbReference>
<feature type="binding site" evidence="8">
    <location>
        <position position="417"/>
    </location>
    <ligand>
        <name>Mg(2+)</name>
        <dbReference type="ChEBI" id="CHEBI:18420"/>
    </ligand>
</feature>
<dbReference type="AlphaFoldDB" id="A0A3N2CYK7"/>
<evidence type="ECO:0000256" key="4">
    <source>
        <dbReference type="ARBA" id="ARBA00022741"/>
    </source>
</evidence>
<dbReference type="CDD" id="cd09165">
    <property type="entry name" value="PLDc_PaPPK1_C1_like"/>
    <property type="match status" value="1"/>
</dbReference>
<dbReference type="NCBIfam" id="NF003917">
    <property type="entry name" value="PRK05443.1-1"/>
    <property type="match status" value="1"/>
</dbReference>
<dbReference type="InterPro" id="IPR025200">
    <property type="entry name" value="PPK_C_dom2"/>
</dbReference>
<organism evidence="12 13">
    <name type="scientific">Nocardioides aurantiacus</name>
    <dbReference type="NCBI Taxonomy" id="86796"/>
    <lineage>
        <taxon>Bacteria</taxon>
        <taxon>Bacillati</taxon>
        <taxon>Actinomycetota</taxon>
        <taxon>Actinomycetes</taxon>
        <taxon>Propionibacteriales</taxon>
        <taxon>Nocardioidaceae</taxon>
        <taxon>Nocardioides</taxon>
    </lineage>
</organism>
<keyword evidence="3 8" id="KW-0479">Metal-binding</keyword>
<proteinExistence type="inferred from homology"/>
<sequence>MTESLHPATGSDADEGPQDPTLRVVPADSFDVDPPYDPGEPQFDEGEFPDRFLDRELSWLHFNQRVLALSEDPALPLLERARFLAIVASNLDEFFMVRVAGLKRRIAAGVAVRAASGLMPREVLEQIWRVSGELQARHASCFRDQIVPALAAEGITLVRWDDLDREEQKQCKRLFKERVFPVLTPLAVDPAHPFPYISGLSLNLAVLVRNPKTDKEHFARVKVPPIFTRFVPLGNQRFVPLEDVIGEHLKKLFPGMEIMSVNTFRVTRNEDLEVEEDDAENLLKALEKELLRRRFGPPVRLEVEENIDAHVLELLISELGVTESEVFRLPGPLDLRGLHGIADLDREDLKYPNFLPATHTLLAPVESASPVDVFKALQRSDVLLHHPYDSFSTSVQRFIEQAAADPQVLAIKQTLYRTSGDSPIIDALVDAAESGKQVLVIVEIKARFDESANIRWARKLEHAGCHVVYGLVGLKTHCKLSMVVRDEPEGIRRYTHIGTGNYNPKTARMYEDFGLLTTDETIGEDVAHLFNNLSGYSRNASYAELMVAPDSVRTGLLDLIRAETAHHKAGRPARIRLKANSIVDEAVIDALYTASRAGVPIDLLIRGICAVRPGVPELSETIRVKSILGRYLEHSRIMWFENGGEPLAYIGSADLMHRNLDRRVEVLVKLPSATETDEVTRLLDLAFSDHTAGFSLDSDGEWSAVTSPDEQPVRNLQEHLISIHKRRRRGQHDRGERASRG</sequence>
<dbReference type="Gene3D" id="1.20.58.310">
    <property type="entry name" value="Polyphosphate kinase N-terminal domain"/>
    <property type="match status" value="1"/>
</dbReference>
<dbReference type="GO" id="GO:0005524">
    <property type="term" value="F:ATP binding"/>
    <property type="evidence" value="ECO:0007669"/>
    <property type="project" value="UniProtKB-KW"/>
</dbReference>
<evidence type="ECO:0000256" key="3">
    <source>
        <dbReference type="ARBA" id="ARBA00022723"/>
    </source>
</evidence>
<comment type="caution">
    <text evidence="12">The sequence shown here is derived from an EMBL/GenBank/DDBJ whole genome shotgun (WGS) entry which is preliminary data.</text>
</comment>
<dbReference type="GO" id="GO:0006799">
    <property type="term" value="P:polyphosphate biosynthetic process"/>
    <property type="evidence" value="ECO:0007669"/>
    <property type="project" value="UniProtKB-UniRule"/>
</dbReference>
<dbReference type="EMBL" id="RKHO01000001">
    <property type="protein sequence ID" value="ROR92566.1"/>
    <property type="molecule type" value="Genomic_DNA"/>
</dbReference>
<dbReference type="SUPFAM" id="SSF143724">
    <property type="entry name" value="PHP14-like"/>
    <property type="match status" value="1"/>
</dbReference>
<comment type="PTM">
    <text evidence="8 9">An intermediate of this reaction is the autophosphorylated ppk in which a phosphate is covalently linked to a histidine residue through a N-P bond.</text>
</comment>
<dbReference type="Pfam" id="PF13089">
    <property type="entry name" value="PP_kinase_N"/>
    <property type="match status" value="1"/>
</dbReference>
<accession>A0A3N2CYK7</accession>
<comment type="catalytic activity">
    <reaction evidence="8 9">
        <text>[phosphate](n) + ATP = [phosphate](n+1) + ADP</text>
        <dbReference type="Rhea" id="RHEA:19573"/>
        <dbReference type="Rhea" id="RHEA-COMP:9859"/>
        <dbReference type="Rhea" id="RHEA-COMP:14280"/>
        <dbReference type="ChEBI" id="CHEBI:16838"/>
        <dbReference type="ChEBI" id="CHEBI:30616"/>
        <dbReference type="ChEBI" id="CHEBI:456216"/>
        <dbReference type="EC" id="2.7.4.1"/>
    </reaction>
</comment>
<dbReference type="GO" id="GO:0009358">
    <property type="term" value="C:polyphosphate kinase complex"/>
    <property type="evidence" value="ECO:0007669"/>
    <property type="project" value="InterPro"/>
</dbReference>
<dbReference type="RefSeq" id="WP_211332581.1">
    <property type="nucleotide sequence ID" value="NZ_RKHO01000001.1"/>
</dbReference>
<evidence type="ECO:0000313" key="12">
    <source>
        <dbReference type="EMBL" id="ROR92566.1"/>
    </source>
</evidence>
<dbReference type="PANTHER" id="PTHR30218:SF0">
    <property type="entry name" value="POLYPHOSPHATE KINASE"/>
    <property type="match status" value="1"/>
</dbReference>
<keyword evidence="13" id="KW-1185">Reference proteome</keyword>
<reference evidence="12 13" key="1">
    <citation type="submission" date="2018-11" db="EMBL/GenBank/DDBJ databases">
        <title>Sequencing the genomes of 1000 actinobacteria strains.</title>
        <authorList>
            <person name="Klenk H.-P."/>
        </authorList>
    </citation>
    <scope>NUCLEOTIDE SEQUENCE [LARGE SCALE GENOMIC DNA]</scope>
    <source>
        <strain evidence="12 13">DSM 12652</strain>
    </source>
</reference>
<evidence type="ECO:0000256" key="2">
    <source>
        <dbReference type="ARBA" id="ARBA00022679"/>
    </source>
</evidence>
<dbReference type="PROSITE" id="PS50035">
    <property type="entry name" value="PLD"/>
    <property type="match status" value="1"/>
</dbReference>
<dbReference type="PIRSF" id="PIRSF015589">
    <property type="entry name" value="PP_kinase"/>
    <property type="match status" value="1"/>
</dbReference>
<dbReference type="Gene3D" id="3.30.870.10">
    <property type="entry name" value="Endonuclease Chain A"/>
    <property type="match status" value="2"/>
</dbReference>
<evidence type="ECO:0000256" key="10">
    <source>
        <dbReference type="SAM" id="MobiDB-lite"/>
    </source>
</evidence>
<dbReference type="InterPro" id="IPR041108">
    <property type="entry name" value="PP_kinase_C_1"/>
</dbReference>
<dbReference type="InterPro" id="IPR003414">
    <property type="entry name" value="PP_kinase"/>
</dbReference>
<protein>
    <recommendedName>
        <fullName evidence="8 9">Polyphosphate kinase</fullName>
        <ecNumber evidence="8 9">2.7.4.1</ecNumber>
    </recommendedName>
    <alternativeName>
        <fullName evidence="8">ATP-polyphosphate phosphotransferase</fullName>
    </alternativeName>
    <alternativeName>
        <fullName evidence="8">Polyphosphoric acid kinase</fullName>
    </alternativeName>
</protein>
<dbReference type="InterPro" id="IPR036830">
    <property type="entry name" value="PP_kinase_middle_dom_sf"/>
</dbReference>